<dbReference type="AlphaFoldDB" id="A0A8J5Q7D2"/>
<feature type="coiled-coil region" evidence="1">
    <location>
        <begin position="218"/>
        <end position="245"/>
    </location>
</feature>
<dbReference type="EMBL" id="JAGSYN010000174">
    <property type="protein sequence ID" value="KAG7662504.1"/>
    <property type="molecule type" value="Genomic_DNA"/>
</dbReference>
<evidence type="ECO:0000256" key="1">
    <source>
        <dbReference type="SAM" id="Coils"/>
    </source>
</evidence>
<feature type="region of interest" description="Disordered" evidence="2">
    <location>
        <begin position="31"/>
        <end position="77"/>
    </location>
</feature>
<feature type="non-terminal residue" evidence="3">
    <location>
        <position position="1"/>
    </location>
</feature>
<gene>
    <name evidence="3" type="ORF">J8A68_003978</name>
</gene>
<keyword evidence="1" id="KW-0175">Coiled coil</keyword>
<proteinExistence type="predicted"/>
<evidence type="ECO:0000256" key="2">
    <source>
        <dbReference type="SAM" id="MobiDB-lite"/>
    </source>
</evidence>
<evidence type="ECO:0000313" key="4">
    <source>
        <dbReference type="Proteomes" id="UP000694255"/>
    </source>
</evidence>
<feature type="compositionally biased region" description="Polar residues" evidence="2">
    <location>
        <begin position="42"/>
        <end position="77"/>
    </location>
</feature>
<accession>A0A8J5Q7D2</accession>
<protein>
    <submittedName>
        <fullName evidence="3">Uncharacterized protein</fullName>
    </submittedName>
</protein>
<sequence length="378" mass="43832">TTKPVMTKEIYFQGLKLDNVENIMLENNNQQHQPVRPGAADNPSQARVSISDSSDQNSPNIGGATQNSNPVAKQKQQISYADAIRQGNKFTIDDLPTLNDSQLSELSPNQRDDYMKIYYEKHFLEKLSPVQKNNHLKRMLHTSSEVKNFYYHYLHDQNVMATQFKIKNPIHSNQEIQKILENHLNLKKIENEENIKKIYNNTTQISTSIQNINELLEGNQTTEEIKQLTEKKKSLLIQLEDENKNQIMKVTECKILEIIIFELTGQDIYVATPYLKEIEKEIRLRPYLISLLTEPLQVLPEFLDDSSNPNKLLPVQLFHADHNLDQVVLANFYCNGAYINCWHRLLLEHFPPGNEPNILKYHVHVDKNTSKVFKPFAQ</sequence>
<dbReference type="RefSeq" id="XP_049262737.1">
    <property type="nucleotide sequence ID" value="XM_049407887.1"/>
</dbReference>
<dbReference type="Proteomes" id="UP000694255">
    <property type="component" value="Unassembled WGS sequence"/>
</dbReference>
<evidence type="ECO:0000313" key="3">
    <source>
        <dbReference type="EMBL" id="KAG7662504.1"/>
    </source>
</evidence>
<reference evidence="3 4" key="1">
    <citation type="journal article" date="2021" name="DNA Res.">
        <title>Genome analysis of Candida subhashii reveals its hybrid nature and dual mitochondrial genome conformations.</title>
        <authorList>
            <person name="Mixao V."/>
            <person name="Hegedusova E."/>
            <person name="Saus E."/>
            <person name="Pryszcz L.P."/>
            <person name="Cillingova A."/>
            <person name="Nosek J."/>
            <person name="Gabaldon T."/>
        </authorList>
    </citation>
    <scope>NUCLEOTIDE SEQUENCE [LARGE SCALE GENOMIC DNA]</scope>
    <source>
        <strain evidence="3 4">CBS 10753</strain>
    </source>
</reference>
<keyword evidence="4" id="KW-1185">Reference proteome</keyword>
<name>A0A8J5Q7D2_9ASCO</name>
<organism evidence="3 4">
    <name type="scientific">[Candida] subhashii</name>
    <dbReference type="NCBI Taxonomy" id="561895"/>
    <lineage>
        <taxon>Eukaryota</taxon>
        <taxon>Fungi</taxon>
        <taxon>Dikarya</taxon>
        <taxon>Ascomycota</taxon>
        <taxon>Saccharomycotina</taxon>
        <taxon>Pichiomycetes</taxon>
        <taxon>Debaryomycetaceae</taxon>
        <taxon>Spathaspora</taxon>
    </lineage>
</organism>
<feature type="non-terminal residue" evidence="3">
    <location>
        <position position="378"/>
    </location>
</feature>
<comment type="caution">
    <text evidence="3">The sequence shown here is derived from an EMBL/GenBank/DDBJ whole genome shotgun (WGS) entry which is preliminary data.</text>
</comment>
<dbReference type="GeneID" id="73470778"/>